<dbReference type="GO" id="GO:0009691">
    <property type="term" value="P:cytokinin biosynthetic process"/>
    <property type="evidence" value="ECO:0007669"/>
    <property type="project" value="InterPro"/>
</dbReference>
<gene>
    <name evidence="1" type="primary">ABSGL_13195.1 scaffold 13659</name>
</gene>
<dbReference type="NCBIfam" id="TIGR00730">
    <property type="entry name" value="Rossman fold protein, TIGR00730 family"/>
    <property type="match status" value="1"/>
</dbReference>
<dbReference type="PANTHER" id="PTHR31223:SF70">
    <property type="entry name" value="LOG FAMILY PROTEIN YJL055W"/>
    <property type="match status" value="1"/>
</dbReference>
<dbReference type="Pfam" id="PF03641">
    <property type="entry name" value="Lysine_decarbox"/>
    <property type="match status" value="1"/>
</dbReference>
<dbReference type="OrthoDB" id="414463at2759"/>
<dbReference type="STRING" id="4829.A0A168RY93"/>
<accession>A0A168RY93</accession>
<dbReference type="EMBL" id="LT554760">
    <property type="protein sequence ID" value="SAM07552.1"/>
    <property type="molecule type" value="Genomic_DNA"/>
</dbReference>
<sequence length="212" mass="23075">MPLPPLTNPAQVPEQVKSICIFCGAGTGGDPIYVEHAKEVGAALAKNKYNLVYGGGSVGIMGAVAQAVLDEGGHVRGVVPDPLLRHGSKQIATTIDVVPDMHTRKKTMDAHSDAFVVFPGGFGTMEEMLEMVTWSQLNVHSKPIILVNTKGYFSLFVQWVQLMIDEKFVAAGNRDIFVVCDTADQVLEALKTYKAPETRYGLDWIKSDPIKM</sequence>
<dbReference type="GO" id="GO:0005829">
    <property type="term" value="C:cytosol"/>
    <property type="evidence" value="ECO:0007669"/>
    <property type="project" value="TreeGrafter"/>
</dbReference>
<reference evidence="1" key="1">
    <citation type="submission" date="2016-04" db="EMBL/GenBank/DDBJ databases">
        <authorList>
            <person name="Evans L.H."/>
            <person name="Alamgir A."/>
            <person name="Owens N."/>
            <person name="Weber N.D."/>
            <person name="Virtaneva K."/>
            <person name="Barbian K."/>
            <person name="Babar A."/>
            <person name="Rosenke K."/>
        </authorList>
    </citation>
    <scope>NUCLEOTIDE SEQUENCE [LARGE SCALE GENOMIC DNA]</scope>
    <source>
        <strain evidence="1">CBS 101.48</strain>
    </source>
</reference>
<organism evidence="1">
    <name type="scientific">Absidia glauca</name>
    <name type="common">Pin mould</name>
    <dbReference type="NCBI Taxonomy" id="4829"/>
    <lineage>
        <taxon>Eukaryota</taxon>
        <taxon>Fungi</taxon>
        <taxon>Fungi incertae sedis</taxon>
        <taxon>Mucoromycota</taxon>
        <taxon>Mucoromycotina</taxon>
        <taxon>Mucoromycetes</taxon>
        <taxon>Mucorales</taxon>
        <taxon>Cunninghamellaceae</taxon>
        <taxon>Absidia</taxon>
    </lineage>
</organism>
<evidence type="ECO:0008006" key="3">
    <source>
        <dbReference type="Google" id="ProtNLM"/>
    </source>
</evidence>
<dbReference type="PANTHER" id="PTHR31223">
    <property type="entry name" value="LOG FAMILY PROTEIN YJL055W"/>
    <property type="match status" value="1"/>
</dbReference>
<dbReference type="AlphaFoldDB" id="A0A168RY93"/>
<proteinExistence type="predicted"/>
<name>A0A168RY93_ABSGL</name>
<dbReference type="GO" id="GO:0016799">
    <property type="term" value="F:hydrolase activity, hydrolyzing N-glycosyl compounds"/>
    <property type="evidence" value="ECO:0007669"/>
    <property type="project" value="TreeGrafter"/>
</dbReference>
<protein>
    <recommendedName>
        <fullName evidence="3">Cytokinin riboside 5'-monophosphate phosphoribohydrolase</fullName>
    </recommendedName>
</protein>
<evidence type="ECO:0000313" key="1">
    <source>
        <dbReference type="EMBL" id="SAM07552.1"/>
    </source>
</evidence>
<dbReference type="InterPro" id="IPR005269">
    <property type="entry name" value="LOG"/>
</dbReference>
<dbReference type="Proteomes" id="UP000078561">
    <property type="component" value="Unassembled WGS sequence"/>
</dbReference>
<dbReference type="InterPro" id="IPR031100">
    <property type="entry name" value="LOG_fam"/>
</dbReference>
<keyword evidence="2" id="KW-1185">Reference proteome</keyword>
<dbReference type="Gene3D" id="3.40.50.450">
    <property type="match status" value="1"/>
</dbReference>
<dbReference type="SUPFAM" id="SSF102405">
    <property type="entry name" value="MCP/YpsA-like"/>
    <property type="match status" value="1"/>
</dbReference>
<dbReference type="InParanoid" id="A0A168RY93"/>
<evidence type="ECO:0000313" key="2">
    <source>
        <dbReference type="Proteomes" id="UP000078561"/>
    </source>
</evidence>
<dbReference type="OMA" id="MDELWEA"/>